<organism evidence="1 2">
    <name type="scientific">Macrolepiota fuliginosa MF-IS2</name>
    <dbReference type="NCBI Taxonomy" id="1400762"/>
    <lineage>
        <taxon>Eukaryota</taxon>
        <taxon>Fungi</taxon>
        <taxon>Dikarya</taxon>
        <taxon>Basidiomycota</taxon>
        <taxon>Agaricomycotina</taxon>
        <taxon>Agaricomycetes</taxon>
        <taxon>Agaricomycetidae</taxon>
        <taxon>Agaricales</taxon>
        <taxon>Agaricineae</taxon>
        <taxon>Agaricaceae</taxon>
        <taxon>Macrolepiota</taxon>
    </lineage>
</organism>
<dbReference type="Proteomes" id="UP000807342">
    <property type="component" value="Unassembled WGS sequence"/>
</dbReference>
<proteinExistence type="predicted"/>
<sequence length="74" mass="8494">MNNLYHPIVVHNVDSTLNKEKTITAETDVTFSINQKDINISCYVTEIGEQTMILGLPFLKDHNPDIDWSQLTFQ</sequence>
<dbReference type="OrthoDB" id="128646at2759"/>
<dbReference type="Gene3D" id="2.40.70.10">
    <property type="entry name" value="Acid Proteases"/>
    <property type="match status" value="1"/>
</dbReference>
<gene>
    <name evidence="1" type="ORF">P691DRAFT_687425</name>
</gene>
<keyword evidence="2" id="KW-1185">Reference proteome</keyword>
<protein>
    <submittedName>
        <fullName evidence="1">Uncharacterized protein</fullName>
    </submittedName>
</protein>
<accession>A0A9P5WYZ5</accession>
<dbReference type="InterPro" id="IPR021109">
    <property type="entry name" value="Peptidase_aspartic_dom_sf"/>
</dbReference>
<dbReference type="EMBL" id="MU152466">
    <property type="protein sequence ID" value="KAF9440519.1"/>
    <property type="molecule type" value="Genomic_DNA"/>
</dbReference>
<name>A0A9P5WYZ5_9AGAR</name>
<reference evidence="1" key="1">
    <citation type="submission" date="2020-11" db="EMBL/GenBank/DDBJ databases">
        <authorList>
            <consortium name="DOE Joint Genome Institute"/>
            <person name="Ahrendt S."/>
            <person name="Riley R."/>
            <person name="Andreopoulos W."/>
            <person name="Labutti K."/>
            <person name="Pangilinan J."/>
            <person name="Ruiz-Duenas F.J."/>
            <person name="Barrasa J.M."/>
            <person name="Sanchez-Garcia M."/>
            <person name="Camarero S."/>
            <person name="Miyauchi S."/>
            <person name="Serrano A."/>
            <person name="Linde D."/>
            <person name="Babiker R."/>
            <person name="Drula E."/>
            <person name="Ayuso-Fernandez I."/>
            <person name="Pacheco R."/>
            <person name="Padilla G."/>
            <person name="Ferreira P."/>
            <person name="Barriuso J."/>
            <person name="Kellner H."/>
            <person name="Castanera R."/>
            <person name="Alfaro M."/>
            <person name="Ramirez L."/>
            <person name="Pisabarro A.G."/>
            <person name="Kuo A."/>
            <person name="Tritt A."/>
            <person name="Lipzen A."/>
            <person name="He G."/>
            <person name="Yan M."/>
            <person name="Ng V."/>
            <person name="Cullen D."/>
            <person name="Martin F."/>
            <person name="Rosso M.-N."/>
            <person name="Henrissat B."/>
            <person name="Hibbett D."/>
            <person name="Martinez A.T."/>
            <person name="Grigoriev I.V."/>
        </authorList>
    </citation>
    <scope>NUCLEOTIDE SEQUENCE</scope>
    <source>
        <strain evidence="1">MF-IS2</strain>
    </source>
</reference>
<dbReference type="CDD" id="cd00303">
    <property type="entry name" value="retropepsin_like"/>
    <property type="match status" value="1"/>
</dbReference>
<dbReference type="AlphaFoldDB" id="A0A9P5WYZ5"/>
<comment type="caution">
    <text evidence="1">The sequence shown here is derived from an EMBL/GenBank/DDBJ whole genome shotgun (WGS) entry which is preliminary data.</text>
</comment>
<evidence type="ECO:0000313" key="2">
    <source>
        <dbReference type="Proteomes" id="UP000807342"/>
    </source>
</evidence>
<evidence type="ECO:0000313" key="1">
    <source>
        <dbReference type="EMBL" id="KAF9440519.1"/>
    </source>
</evidence>